<sequence length="329" mass="36666">MIQKDTKVLVVVGAVLGGVICVFSSLIVLAFFPFVESIFPPKTYDFIKDILGPVAAGFGGAIAGVLTSHNIQTKAEEKKAEAQALEDKQKLNIKKASDYNKGVGILIAKYRDIANIKMQVVGPCARDELRFLTMPISQRMPLNESKATDYLDELLIEESMGSILSRLMVVEQKYVATMSGVLERNDLILPYRAEFDAAIPRTHHRMRAGLSDVVLIHGCTRLLRLYSSSESLIANIDETLSAFDEILSKLRSDVLFRIKLKDVNIVDFSNDRRAMTPTPVPYYKTVDELANAIGIDDSKSLAMRSWRVFRGDYSFSYVHCSVSLDESEP</sequence>
<protein>
    <submittedName>
        <fullName evidence="2">Uncharacterized protein</fullName>
    </submittedName>
</protein>
<comment type="caution">
    <text evidence="2">The sequence shown here is derived from an EMBL/GenBank/DDBJ whole genome shotgun (WGS) entry which is preliminary data.</text>
</comment>
<keyword evidence="1" id="KW-1133">Transmembrane helix</keyword>
<organism evidence="2 3">
    <name type="scientific">Pseudomonas lactucae</name>
    <dbReference type="NCBI Taxonomy" id="2813360"/>
    <lineage>
        <taxon>Bacteria</taxon>
        <taxon>Pseudomonadati</taxon>
        <taxon>Pseudomonadota</taxon>
        <taxon>Gammaproteobacteria</taxon>
        <taxon>Pseudomonadales</taxon>
        <taxon>Pseudomonadaceae</taxon>
        <taxon>Pseudomonas</taxon>
    </lineage>
</organism>
<dbReference type="RefSeq" id="WP_205490904.1">
    <property type="nucleotide sequence ID" value="NZ_JAFHKI010000102.1"/>
</dbReference>
<accession>A0A9X1C7K0</accession>
<reference evidence="2 3" key="2">
    <citation type="journal article" date="2023" name="Plant Pathol.">
        <title>Dismantling and reorganizing Pseudomonas marginalis sensu#lato.</title>
        <authorList>
            <person name="Sawada H."/>
            <person name="Fujikawa T."/>
            <person name="Satou M."/>
        </authorList>
    </citation>
    <scope>NUCLEOTIDE SEQUENCE [LARGE SCALE GENOMIC DNA]</scope>
    <source>
        <strain evidence="2 3">MAFF 301381</strain>
    </source>
</reference>
<dbReference type="EMBL" id="JAFHKJ010000094">
    <property type="protein sequence ID" value="MBN2978275.1"/>
    <property type="molecule type" value="Genomic_DNA"/>
</dbReference>
<reference evidence="2 3" key="1">
    <citation type="journal article" date="2021" name="Int. J. Syst. Evol. Microbiol.">
        <title>Pseudomonas lactucae sp. nov., a pathogen causing bacterial rot of lettuce in Japan.</title>
        <authorList>
            <person name="Sawada H."/>
            <person name="Fujikawa T."/>
            <person name="Satou M."/>
        </authorList>
    </citation>
    <scope>NUCLEOTIDE SEQUENCE [LARGE SCALE GENOMIC DNA]</scope>
    <source>
        <strain evidence="2 3">MAFF 301381</strain>
    </source>
</reference>
<evidence type="ECO:0000256" key="1">
    <source>
        <dbReference type="SAM" id="Phobius"/>
    </source>
</evidence>
<keyword evidence="1" id="KW-0812">Transmembrane</keyword>
<keyword evidence="3" id="KW-1185">Reference proteome</keyword>
<gene>
    <name evidence="2" type="ORF">JWR99_20925</name>
</gene>
<feature type="transmembrane region" description="Helical" evidence="1">
    <location>
        <begin position="50"/>
        <end position="69"/>
    </location>
</feature>
<evidence type="ECO:0000313" key="2">
    <source>
        <dbReference type="EMBL" id="MBN2978275.1"/>
    </source>
</evidence>
<evidence type="ECO:0000313" key="3">
    <source>
        <dbReference type="Proteomes" id="UP001154860"/>
    </source>
</evidence>
<keyword evidence="1" id="KW-0472">Membrane</keyword>
<dbReference type="AlphaFoldDB" id="A0A9X1C7K0"/>
<name>A0A9X1C7K0_9PSED</name>
<feature type="transmembrane region" description="Helical" evidence="1">
    <location>
        <begin position="9"/>
        <end position="35"/>
    </location>
</feature>
<dbReference type="Proteomes" id="UP001154860">
    <property type="component" value="Unassembled WGS sequence"/>
</dbReference>
<proteinExistence type="predicted"/>